<feature type="transmembrane region" description="Helical" evidence="7">
    <location>
        <begin position="211"/>
        <end position="231"/>
    </location>
</feature>
<dbReference type="AlphaFoldDB" id="A0A5B1LU42"/>
<dbReference type="RefSeq" id="WP_149752260.1">
    <property type="nucleotide sequence ID" value="NZ_VUJW01000016.1"/>
</dbReference>
<feature type="compositionally biased region" description="Pro residues" evidence="6">
    <location>
        <begin position="351"/>
        <end position="365"/>
    </location>
</feature>
<reference evidence="8 9" key="1">
    <citation type="submission" date="2019-09" db="EMBL/GenBank/DDBJ databases">
        <title>Nocardioides panacisoli sp. nov., isolated from the soil of a ginseng field.</title>
        <authorList>
            <person name="Cho C."/>
        </authorList>
    </citation>
    <scope>NUCLEOTIDE SEQUENCE [LARGE SCALE GENOMIC DNA]</scope>
    <source>
        <strain evidence="8 9">BN140041</strain>
    </source>
</reference>
<feature type="region of interest" description="Disordered" evidence="6">
    <location>
        <begin position="339"/>
        <end position="383"/>
    </location>
</feature>
<name>A0A5B1LU42_9ACTN</name>
<organism evidence="8 9">
    <name type="scientific">Nocardioides antri</name>
    <dbReference type="NCBI Taxonomy" id="2607659"/>
    <lineage>
        <taxon>Bacteria</taxon>
        <taxon>Bacillati</taxon>
        <taxon>Actinomycetota</taxon>
        <taxon>Actinomycetes</taxon>
        <taxon>Propionibacteriales</taxon>
        <taxon>Nocardioidaceae</taxon>
        <taxon>Nocardioides</taxon>
    </lineage>
</organism>
<dbReference type="InterPro" id="IPR017039">
    <property type="entry name" value="Virul_fac_BrkB"/>
</dbReference>
<feature type="transmembrane region" description="Helical" evidence="7">
    <location>
        <begin position="178"/>
        <end position="199"/>
    </location>
</feature>
<feature type="transmembrane region" description="Helical" evidence="7">
    <location>
        <begin position="251"/>
        <end position="279"/>
    </location>
</feature>
<comment type="caution">
    <text evidence="8">The sequence shown here is derived from an EMBL/GenBank/DDBJ whole genome shotgun (WGS) entry which is preliminary data.</text>
</comment>
<keyword evidence="4 7" id="KW-1133">Transmembrane helix</keyword>
<evidence type="ECO:0000256" key="3">
    <source>
        <dbReference type="ARBA" id="ARBA00022692"/>
    </source>
</evidence>
<evidence type="ECO:0000256" key="2">
    <source>
        <dbReference type="ARBA" id="ARBA00022475"/>
    </source>
</evidence>
<dbReference type="PANTHER" id="PTHR30213:SF1">
    <property type="entry name" value="INNER MEMBRANE PROTEIN YHJD"/>
    <property type="match status" value="1"/>
</dbReference>
<feature type="transmembrane region" description="Helical" evidence="7">
    <location>
        <begin position="139"/>
        <end position="163"/>
    </location>
</feature>
<reference evidence="8 9" key="2">
    <citation type="submission" date="2019-09" db="EMBL/GenBank/DDBJ databases">
        <authorList>
            <person name="Jin C."/>
        </authorList>
    </citation>
    <scope>NUCLEOTIDE SEQUENCE [LARGE SCALE GENOMIC DNA]</scope>
    <source>
        <strain evidence="8 9">BN140041</strain>
    </source>
</reference>
<dbReference type="GO" id="GO:0005886">
    <property type="term" value="C:plasma membrane"/>
    <property type="evidence" value="ECO:0007669"/>
    <property type="project" value="UniProtKB-SubCell"/>
</dbReference>
<evidence type="ECO:0000256" key="7">
    <source>
        <dbReference type="SAM" id="Phobius"/>
    </source>
</evidence>
<feature type="transmembrane region" description="Helical" evidence="7">
    <location>
        <begin position="34"/>
        <end position="62"/>
    </location>
</feature>
<evidence type="ECO:0000256" key="5">
    <source>
        <dbReference type="ARBA" id="ARBA00023136"/>
    </source>
</evidence>
<dbReference type="Pfam" id="PF03631">
    <property type="entry name" value="Virul_fac_BrkB"/>
    <property type="match status" value="1"/>
</dbReference>
<protein>
    <submittedName>
        <fullName evidence="8">Ribonuclease BN</fullName>
    </submittedName>
</protein>
<evidence type="ECO:0000256" key="6">
    <source>
        <dbReference type="SAM" id="MobiDB-lite"/>
    </source>
</evidence>
<evidence type="ECO:0000313" key="9">
    <source>
        <dbReference type="Proteomes" id="UP000324351"/>
    </source>
</evidence>
<evidence type="ECO:0000313" key="8">
    <source>
        <dbReference type="EMBL" id="KAA1424056.1"/>
    </source>
</evidence>
<keyword evidence="2" id="KW-1003">Cell membrane</keyword>
<dbReference type="EMBL" id="VUJW01000016">
    <property type="protein sequence ID" value="KAA1424056.1"/>
    <property type="molecule type" value="Genomic_DNA"/>
</dbReference>
<sequence length="383" mass="41235">MGVASSIDQTQRRVPIIGVPLAVVYKYFDDQGNFLAAVLTFYAFIAIFPLLLLASSILGFILQGYPDLEKQALDSALAQFPIIGSDLGRPGGLQGSVTAIVIGGLGALYGAVGLGMALQNVQATAWAVPRNIRTHPVLTRVYSVFLLATAGTMILGISVLSAVVTETELLGAVSSTGWFHWLVRLVTVLILGTVMTILLRMAAAKAINHDIARAAPGGFTIAVLWQLLQWLGASYVSRVVNTADTNGMETVFALVLGLMVLLYIGAIMGVLGIEVNVVLAERLWPRALMTPFTDDVDLTEADRKAYAMYAQSQRHKGFQTVSVRFDGRDGDSHEIVLDPRTEEIIRQRIPSAPPPPSSPPEPTEPTEPTEPIRQVPQNLPPSI</sequence>
<proteinExistence type="predicted"/>
<keyword evidence="9" id="KW-1185">Reference proteome</keyword>
<dbReference type="PANTHER" id="PTHR30213">
    <property type="entry name" value="INNER MEMBRANE PROTEIN YHJD"/>
    <property type="match status" value="1"/>
</dbReference>
<keyword evidence="3 7" id="KW-0812">Transmembrane</keyword>
<accession>A0A5B1LU42</accession>
<gene>
    <name evidence="8" type="ORF">F0U47_20005</name>
</gene>
<keyword evidence="5 7" id="KW-0472">Membrane</keyword>
<dbReference type="Proteomes" id="UP000324351">
    <property type="component" value="Unassembled WGS sequence"/>
</dbReference>
<comment type="subcellular location">
    <subcellularLocation>
        <location evidence="1">Cell membrane</location>
        <topology evidence="1">Multi-pass membrane protein</topology>
    </subcellularLocation>
</comment>
<feature type="transmembrane region" description="Helical" evidence="7">
    <location>
        <begin position="97"/>
        <end position="118"/>
    </location>
</feature>
<evidence type="ECO:0000256" key="1">
    <source>
        <dbReference type="ARBA" id="ARBA00004651"/>
    </source>
</evidence>
<evidence type="ECO:0000256" key="4">
    <source>
        <dbReference type="ARBA" id="ARBA00022989"/>
    </source>
</evidence>